<dbReference type="PANTHER" id="PTHR22767">
    <property type="entry name" value="N-TERMINAL ACETYLTRANSFERASE-RELATED"/>
    <property type="match status" value="1"/>
</dbReference>
<dbReference type="InterPro" id="IPR011990">
    <property type="entry name" value="TPR-like_helical_dom_sf"/>
</dbReference>
<gene>
    <name evidence="2" type="ORF">RJ641_032698</name>
</gene>
<dbReference type="EMBL" id="JBAMMX010000007">
    <property type="protein sequence ID" value="KAK6935668.1"/>
    <property type="molecule type" value="Genomic_DNA"/>
</dbReference>
<dbReference type="InterPro" id="IPR019183">
    <property type="entry name" value="NAA25_NatB_aux_su"/>
</dbReference>
<dbReference type="PANTHER" id="PTHR22767:SF3">
    <property type="entry name" value="N-ALPHA-ACETYLTRANSFERASE 25, NATB AUXILIARY SUBUNIT"/>
    <property type="match status" value="1"/>
</dbReference>
<evidence type="ECO:0000313" key="2">
    <source>
        <dbReference type="EMBL" id="KAK6935668.1"/>
    </source>
</evidence>
<keyword evidence="3" id="KW-1185">Reference proteome</keyword>
<sequence>MATRLGVAGGIPERRVRPIWDAIDSRQFKNALKQSTSLLAKFPNSPYALALKDLILERMGKLEEALSVCLDAKEQLYNNDSVLIDDLTLSTLQIVFQRLDRLDLATSCYEYACGRYPNNLELMMGLFNSYVREYSFVKQPQTAIKMYKIAGEERFLLWAVFCGNGGEKLLTLAEGLLRKHVASHSLHEPEALMVYISILEQQSKYGDALELLFGELGSLLMIDVDKLRIQGRLLAQAGDYAAAANVYQKVLDPDDWECFLHYLGCLLGDGSCWQDECTNKHIHPPEIVDCSLTNVSDDLLDSRISVASAFVQKLQKEGNSDFIRCPYLADLETERRKCLCSRGTDDKFGHLSCFAADVEAFFQALSLDKRTEFLDKVMNCSDPAISPTRVLGQSISLLKLQEMLELEALAVQMVDMYCQSLPLSKDLDPQESMHGEELLSMTCNVLVQLYWRTRHLGYFLEAITILEFGLSIRRYKSLEVKNILLETVSHHIVPQMLVSPLWFMDDHSGESADLTFLAYRHRNYSKVIEFVRFKERLQHSCQYLMARIEAPILQLKQNADNIEESECILENTNHGVVIVELATSVGGTHLTFSEDLQLRPWWTPTSNKNYLLEPFAEGSYCTKQNLAFDSDLINWLNFAVFLNAGNLASHDLGPPDKDGSTSNLWKVVDSLLRKYVLEKARSMGSFPCSPGGDFPMLVQLVTEPLAWHGLVIRSCIRSSLPSGRRKKKAGPAEISNSLLSHAVNDSVQSLCSILEEVEKWLRQQISEPEDRKLESSLLPTIS</sequence>
<dbReference type="SUPFAM" id="SSF48452">
    <property type="entry name" value="TPR-like"/>
    <property type="match status" value="1"/>
</dbReference>
<comment type="similarity">
    <text evidence="1">Belongs to the MDM20/NAA25 family.</text>
</comment>
<dbReference type="Pfam" id="PF09797">
    <property type="entry name" value="NatB_MDM20"/>
    <property type="match status" value="1"/>
</dbReference>
<dbReference type="Gene3D" id="1.25.40.1040">
    <property type="match status" value="1"/>
</dbReference>
<evidence type="ECO:0000313" key="3">
    <source>
        <dbReference type="Proteomes" id="UP001370490"/>
    </source>
</evidence>
<accession>A0AAN8VWY3</accession>
<name>A0AAN8VWY3_9MAGN</name>
<dbReference type="Proteomes" id="UP001370490">
    <property type="component" value="Unassembled WGS sequence"/>
</dbReference>
<dbReference type="AlphaFoldDB" id="A0AAN8VWY3"/>
<reference evidence="2 3" key="1">
    <citation type="submission" date="2023-12" db="EMBL/GenBank/DDBJ databases">
        <title>A high-quality genome assembly for Dillenia turbinata (Dilleniales).</title>
        <authorList>
            <person name="Chanderbali A."/>
        </authorList>
    </citation>
    <scope>NUCLEOTIDE SEQUENCE [LARGE SCALE GENOMIC DNA]</scope>
    <source>
        <strain evidence="2">LSX21</strain>
        <tissue evidence="2">Leaf</tissue>
    </source>
</reference>
<evidence type="ECO:0000256" key="1">
    <source>
        <dbReference type="ARBA" id="ARBA00006298"/>
    </source>
</evidence>
<proteinExistence type="inferred from homology"/>
<protein>
    <submittedName>
        <fullName evidence="2">N-acetyltransferase B complex, non-catalytic subunit</fullName>
    </submittedName>
</protein>
<dbReference type="FunFam" id="1.25.40.1040:FF:000007">
    <property type="entry name" value="N-alpha-acetyltransferase 25, NatB auxiliary subunit"/>
    <property type="match status" value="1"/>
</dbReference>
<organism evidence="2 3">
    <name type="scientific">Dillenia turbinata</name>
    <dbReference type="NCBI Taxonomy" id="194707"/>
    <lineage>
        <taxon>Eukaryota</taxon>
        <taxon>Viridiplantae</taxon>
        <taxon>Streptophyta</taxon>
        <taxon>Embryophyta</taxon>
        <taxon>Tracheophyta</taxon>
        <taxon>Spermatophyta</taxon>
        <taxon>Magnoliopsida</taxon>
        <taxon>eudicotyledons</taxon>
        <taxon>Gunneridae</taxon>
        <taxon>Pentapetalae</taxon>
        <taxon>Dilleniales</taxon>
        <taxon>Dilleniaceae</taxon>
        <taxon>Dillenia</taxon>
    </lineage>
</organism>
<comment type="caution">
    <text evidence="2">The sequence shown here is derived from an EMBL/GenBank/DDBJ whole genome shotgun (WGS) entry which is preliminary data.</text>
</comment>
<dbReference type="GO" id="GO:0031416">
    <property type="term" value="C:NatB complex"/>
    <property type="evidence" value="ECO:0007669"/>
    <property type="project" value="TreeGrafter"/>
</dbReference>